<keyword evidence="2" id="KW-1185">Reference proteome</keyword>
<dbReference type="EMBL" id="CAXAMM010044461">
    <property type="protein sequence ID" value="CAK9114754.1"/>
    <property type="molecule type" value="Genomic_DNA"/>
</dbReference>
<reference evidence="1 2" key="1">
    <citation type="submission" date="2024-02" db="EMBL/GenBank/DDBJ databases">
        <authorList>
            <person name="Chen Y."/>
            <person name="Shah S."/>
            <person name="Dougan E. K."/>
            <person name="Thang M."/>
            <person name="Chan C."/>
        </authorList>
    </citation>
    <scope>NUCLEOTIDE SEQUENCE [LARGE SCALE GENOMIC DNA]</scope>
</reference>
<name>A0ABP0SRJ5_9DINO</name>
<gene>
    <name evidence="1" type="ORF">SCF082_LOCUS53133</name>
</gene>
<proteinExistence type="predicted"/>
<organism evidence="1 2">
    <name type="scientific">Durusdinium trenchii</name>
    <dbReference type="NCBI Taxonomy" id="1381693"/>
    <lineage>
        <taxon>Eukaryota</taxon>
        <taxon>Sar</taxon>
        <taxon>Alveolata</taxon>
        <taxon>Dinophyceae</taxon>
        <taxon>Suessiales</taxon>
        <taxon>Symbiodiniaceae</taxon>
        <taxon>Durusdinium</taxon>
    </lineage>
</organism>
<sequence length="745" mass="83391">MKSTIRPRVGTLVSISPTVPFDPIPEPSVNERAETISIVVADIDQVVTTPEFDIFISALESIAMTAESHSLQMPILCPDIAITFTASIPQAAVEVFKAFVRTQALGRHMSFRLIEDSGAAGVCQSILIQQIQDPSSSEVLSLLYEEGTTAPLLAHRNFGLVSADTIYNIHNNPLAISTLFDWASDHAVHFAPPVYWDVTSSDFDESPYGELDVAFDQPTVIPILLQAHWGAIEVLRKESSLDIKLHQIPLHLHHLLVRIVGRRMDVGLNRISFQAESERFIPHLCGWQLIYKWASDLNLFDHIPDITGQFNVPTPETQNLIRMVVTAAIEDWRDAQAPPAVALFAAKLRRYFFFAVWTATEQGRPASEHTLLSAYPQHYIQPPAAPQPLPLSSATMRQVITSRIESRFDHMSLHAGWLATDELDHFCEFVRIMDPQILIAPAPVWCPVRQTLVFPGKPTPEYRPYGHIIWPIIYHRHWLQIEVYKVHHAQTIHLMLTAPPAMHQSLNHIVNHILSALNVIPSSATITYFVQTTPPGMCGYSLVKDMFDRMALTLPDFATQQQLRLTLSEHAPRIAVLQHEARRVWDRSGAANDLILFAGNVRSTFLLKVISNDFPADYFAGGMDDGSGSTLPSAPSAPSTAKPDPVWVNDPWKAYKPKQQQSRWEDLLLAEDHPFKGPDGKSIEQIHRLQASPWRGGVVLSTKSICLICCILIHPMLCWQLCFQQPSLAPSELLLLGLKALMRLC</sequence>
<evidence type="ECO:0000313" key="2">
    <source>
        <dbReference type="Proteomes" id="UP001642464"/>
    </source>
</evidence>
<evidence type="ECO:0000313" key="1">
    <source>
        <dbReference type="EMBL" id="CAK9114754.1"/>
    </source>
</evidence>
<accession>A0ABP0SRJ5</accession>
<dbReference type="Proteomes" id="UP001642464">
    <property type="component" value="Unassembled WGS sequence"/>
</dbReference>
<protein>
    <submittedName>
        <fullName evidence="1">Uncharacterized protein</fullName>
    </submittedName>
</protein>
<comment type="caution">
    <text evidence="1">The sequence shown here is derived from an EMBL/GenBank/DDBJ whole genome shotgun (WGS) entry which is preliminary data.</text>
</comment>